<accession>A0ABS9QWM7</accession>
<organism evidence="1 2">
    <name type="scientific">Shewanella cutis</name>
    <dbReference type="NCBI Taxonomy" id="2766780"/>
    <lineage>
        <taxon>Bacteria</taxon>
        <taxon>Pseudomonadati</taxon>
        <taxon>Pseudomonadota</taxon>
        <taxon>Gammaproteobacteria</taxon>
        <taxon>Alteromonadales</taxon>
        <taxon>Shewanellaceae</taxon>
        <taxon>Shewanella</taxon>
    </lineage>
</organism>
<evidence type="ECO:0000313" key="2">
    <source>
        <dbReference type="Proteomes" id="UP000829384"/>
    </source>
</evidence>
<dbReference type="Proteomes" id="UP000829384">
    <property type="component" value="Unassembled WGS sequence"/>
</dbReference>
<comment type="caution">
    <text evidence="1">The sequence shown here is derived from an EMBL/GenBank/DDBJ whole genome shotgun (WGS) entry which is preliminary data.</text>
</comment>
<proteinExistence type="predicted"/>
<evidence type="ECO:0000313" key="1">
    <source>
        <dbReference type="EMBL" id="MCG9964592.1"/>
    </source>
</evidence>
<name>A0ABS9QWM7_9GAMM</name>
<dbReference type="EMBL" id="JACSDI010000007">
    <property type="protein sequence ID" value="MCG9964592.1"/>
    <property type="molecule type" value="Genomic_DNA"/>
</dbReference>
<reference evidence="1 2" key="1">
    <citation type="submission" date="2020-08" db="EMBL/GenBank/DDBJ databases">
        <title>Whole genome sequence of Shewanella sp strain PS-2.</title>
        <authorList>
            <person name="Das S.K."/>
        </authorList>
    </citation>
    <scope>NUCLEOTIDE SEQUENCE [LARGE SCALE GENOMIC DNA]</scope>
    <source>
        <strain evidence="1 2">PS-2</strain>
    </source>
</reference>
<dbReference type="RefSeq" id="WP_240131210.1">
    <property type="nucleotide sequence ID" value="NZ_JACSDI010000007.1"/>
</dbReference>
<sequence length="130" mass="14632">MDDRYSVYENQLLYALTVALLASKNGDAMNDSAVKNCLESIEQHSLIGPLSDAFDMHFCQFTGYLYHYIDDKLTAIGTLRISCLGRARIAKIGGPVQHAINTTDRTVNYIERKERRRGVYRIDLTGALPC</sequence>
<gene>
    <name evidence="1" type="ORF">H9J30_11790</name>
</gene>
<protein>
    <submittedName>
        <fullName evidence="1">Uncharacterized protein</fullName>
    </submittedName>
</protein>
<keyword evidence="2" id="KW-1185">Reference proteome</keyword>